<dbReference type="AlphaFoldDB" id="A0AB33BTY2"/>
<organism evidence="1 2">
    <name type="scientific">Microcystis aeruginosa PCC 7806SL</name>
    <dbReference type="NCBI Taxonomy" id="1903187"/>
    <lineage>
        <taxon>Bacteria</taxon>
        <taxon>Bacillati</taxon>
        <taxon>Cyanobacteriota</taxon>
        <taxon>Cyanophyceae</taxon>
        <taxon>Oscillatoriophycideae</taxon>
        <taxon>Chroococcales</taxon>
        <taxon>Microcystaceae</taxon>
        <taxon>Microcystis</taxon>
    </lineage>
</organism>
<dbReference type="Proteomes" id="UP000192439">
    <property type="component" value="Chromosome"/>
</dbReference>
<proteinExistence type="predicted"/>
<accession>A0AB33BTY2</accession>
<sequence length="37" mass="4107">MVKPFLDKAFDLLKSDVHAAKMGLEPSKTLHYPSCST</sequence>
<reference evidence="1 2" key="1">
    <citation type="journal article" date="2018" name="Harmful Algae">
        <title>The highly heterogeneous methylated genomes and diverse restriction-modification systems of bloom-forming Microcystis.</title>
        <authorList>
            <person name="Zhao L."/>
            <person name="Song Y."/>
            <person name="Li L."/>
            <person name="Gan N."/>
            <person name="Brand J.J."/>
            <person name="Song L."/>
        </authorList>
    </citation>
    <scope>NUCLEOTIDE SEQUENCE [LARGE SCALE GENOMIC DNA]</scope>
    <source>
        <strain evidence="1 2">PCC 7806SL</strain>
    </source>
</reference>
<dbReference type="EMBL" id="CP020771">
    <property type="protein sequence ID" value="ARI82865.1"/>
    <property type="molecule type" value="Genomic_DNA"/>
</dbReference>
<protein>
    <submittedName>
        <fullName evidence="1">Uncharacterized protein</fullName>
    </submittedName>
</protein>
<evidence type="ECO:0000313" key="2">
    <source>
        <dbReference type="Proteomes" id="UP000192439"/>
    </source>
</evidence>
<name>A0AB33BTY2_MICA7</name>
<keyword evidence="2" id="KW-1185">Reference proteome</keyword>
<evidence type="ECO:0000313" key="1">
    <source>
        <dbReference type="EMBL" id="ARI82865.1"/>
    </source>
</evidence>
<gene>
    <name evidence="1" type="ORF">BH695_3586</name>
</gene>